<comment type="catalytic activity">
    <reaction evidence="1 7">
        <text>5-hydroxyisourate + H2O = 5-hydroxy-2-oxo-4-ureido-2,5-dihydro-1H-imidazole-5-carboxylate + H(+)</text>
        <dbReference type="Rhea" id="RHEA:23736"/>
        <dbReference type="ChEBI" id="CHEBI:15377"/>
        <dbReference type="ChEBI" id="CHEBI:15378"/>
        <dbReference type="ChEBI" id="CHEBI:18072"/>
        <dbReference type="ChEBI" id="CHEBI:58639"/>
        <dbReference type="EC" id="3.5.2.17"/>
    </reaction>
</comment>
<proteinExistence type="inferred from homology"/>
<evidence type="ECO:0000313" key="10">
    <source>
        <dbReference type="Proteomes" id="UP000235728"/>
    </source>
</evidence>
<evidence type="ECO:0000256" key="5">
    <source>
        <dbReference type="ARBA" id="ARBA00022631"/>
    </source>
</evidence>
<evidence type="ECO:0000256" key="6">
    <source>
        <dbReference type="ARBA" id="ARBA00022801"/>
    </source>
</evidence>
<gene>
    <name evidence="9" type="primary">hiuH</name>
    <name evidence="9" type="ORF">BM221_001492</name>
</gene>
<evidence type="ECO:0000256" key="1">
    <source>
        <dbReference type="ARBA" id="ARBA00001043"/>
    </source>
</evidence>
<organism evidence="9 10">
    <name type="scientific">Beauveria bassiana</name>
    <name type="common">White muscardine disease fungus</name>
    <name type="synonym">Tritirachium shiotae</name>
    <dbReference type="NCBI Taxonomy" id="176275"/>
    <lineage>
        <taxon>Eukaryota</taxon>
        <taxon>Fungi</taxon>
        <taxon>Dikarya</taxon>
        <taxon>Ascomycota</taxon>
        <taxon>Pezizomycotina</taxon>
        <taxon>Sordariomycetes</taxon>
        <taxon>Hypocreomycetidae</taxon>
        <taxon>Hypocreales</taxon>
        <taxon>Cordycipitaceae</taxon>
        <taxon>Beauveria</taxon>
    </lineage>
</organism>
<dbReference type="PROSITE" id="PS00769">
    <property type="entry name" value="TRANSTHYRETIN_2"/>
    <property type="match status" value="1"/>
</dbReference>
<dbReference type="InterPro" id="IPR023419">
    <property type="entry name" value="Transthyretin_CS"/>
</dbReference>
<dbReference type="InterPro" id="IPR036817">
    <property type="entry name" value="Transthyretin/HIU_hydrolase_sf"/>
</dbReference>
<dbReference type="Gene3D" id="2.60.40.180">
    <property type="entry name" value="Transthyretin/hydroxyisourate hydrolase domain"/>
    <property type="match status" value="1"/>
</dbReference>
<name>A0A2N6NVV4_BEABA</name>
<keyword evidence="6 7" id="KW-0378">Hydrolase</keyword>
<evidence type="ECO:0000256" key="7">
    <source>
        <dbReference type="RuleBase" id="RU361270"/>
    </source>
</evidence>
<protein>
    <recommendedName>
        <fullName evidence="7">5-hydroxyisourate hydrolase</fullName>
        <shortName evidence="7">HIU hydrolase</shortName>
        <shortName evidence="7">HIUHase</shortName>
        <ecNumber evidence="7">3.5.2.17</ecNumber>
    </recommendedName>
</protein>
<dbReference type="InterPro" id="IPR023418">
    <property type="entry name" value="Thyroxine_BS"/>
</dbReference>
<comment type="subunit">
    <text evidence="4 7">Homotetramer.</text>
</comment>
<comment type="caution">
    <text evidence="9">The sequence shown here is derived from an EMBL/GenBank/DDBJ whole genome shotgun (WGS) entry which is preliminary data.</text>
</comment>
<evidence type="ECO:0000256" key="4">
    <source>
        <dbReference type="ARBA" id="ARBA00011881"/>
    </source>
</evidence>
<dbReference type="Pfam" id="PF00576">
    <property type="entry name" value="Transthyretin"/>
    <property type="match status" value="1"/>
</dbReference>
<feature type="domain" description="Transthyretin/hydroxyisourate hydrolase" evidence="8">
    <location>
        <begin position="8"/>
        <end position="132"/>
    </location>
</feature>
<dbReference type="GO" id="GO:0006144">
    <property type="term" value="P:purine nucleobase metabolic process"/>
    <property type="evidence" value="ECO:0007669"/>
    <property type="project" value="UniProtKB-KW"/>
</dbReference>
<dbReference type="GO" id="GO:0033971">
    <property type="term" value="F:hydroxyisourate hydrolase activity"/>
    <property type="evidence" value="ECO:0007669"/>
    <property type="project" value="UniProtKB-EC"/>
</dbReference>
<dbReference type="NCBIfam" id="TIGR02962">
    <property type="entry name" value="hdxy_isourate"/>
    <property type="match status" value="1"/>
</dbReference>
<evidence type="ECO:0000256" key="2">
    <source>
        <dbReference type="ARBA" id="ARBA00002704"/>
    </source>
</evidence>
<comment type="similarity">
    <text evidence="3 7">Belongs to the transthyretin family. 5-hydroxyisourate hydrolase subfamily.</text>
</comment>
<dbReference type="PROSITE" id="PS00768">
    <property type="entry name" value="TRANSTHYRETIN_1"/>
    <property type="match status" value="1"/>
</dbReference>
<dbReference type="PANTHER" id="PTHR10395">
    <property type="entry name" value="URICASE AND TRANSTHYRETIN-RELATED"/>
    <property type="match status" value="1"/>
</dbReference>
<keyword evidence="5 7" id="KW-0659">Purine metabolism</keyword>
<dbReference type="PANTHER" id="PTHR10395:SF7">
    <property type="entry name" value="5-HYDROXYISOURATE HYDROLASE"/>
    <property type="match status" value="1"/>
</dbReference>
<dbReference type="OMA" id="HDGRCDA"/>
<sequence>MATQSDLITCHVLDTTAGRPAPNITVRLEGAETKGQPNSAAHTYTSVTDADGRIELWEPAQGENSSLAETLRAIERKSQWRLTFDTEPYFGGGNNNNNIFFPEVVVVFGVNPGQNYHVPLLLSPFSYTTYRGS</sequence>
<accession>A0A2N6NVV4</accession>
<dbReference type="Proteomes" id="UP000235728">
    <property type="component" value="Unassembled WGS sequence"/>
</dbReference>
<evidence type="ECO:0000313" key="9">
    <source>
        <dbReference type="EMBL" id="PMB71405.1"/>
    </source>
</evidence>
<evidence type="ECO:0000259" key="8">
    <source>
        <dbReference type="Pfam" id="PF00576"/>
    </source>
</evidence>
<dbReference type="InterPro" id="IPR023416">
    <property type="entry name" value="Transthyretin/HIU_hydrolase_d"/>
</dbReference>
<comment type="function">
    <text evidence="2">Catalyzes the hydrolysis of 5-hydroxyisourate (HIU) to 2-oxo-4-hydroxy-4-carboxy-5-ureidoimidazoline (OHCU).</text>
</comment>
<dbReference type="EMBL" id="MRVG01000002">
    <property type="protein sequence ID" value="PMB71405.1"/>
    <property type="molecule type" value="Genomic_DNA"/>
</dbReference>
<dbReference type="SUPFAM" id="SSF49472">
    <property type="entry name" value="Transthyretin (synonym: prealbumin)"/>
    <property type="match status" value="1"/>
</dbReference>
<dbReference type="EC" id="3.5.2.17" evidence="7"/>
<dbReference type="CDD" id="cd05822">
    <property type="entry name" value="TLP_HIUase"/>
    <property type="match status" value="1"/>
</dbReference>
<dbReference type="AlphaFoldDB" id="A0A2N6NVV4"/>
<evidence type="ECO:0000256" key="3">
    <source>
        <dbReference type="ARBA" id="ARBA00009850"/>
    </source>
</evidence>
<dbReference type="InterPro" id="IPR014306">
    <property type="entry name" value="Hydroxyisourate_hydrolase"/>
</dbReference>
<reference evidence="9 10" key="1">
    <citation type="journal article" date="2016" name="Appl. Microbiol. Biotechnol.">
        <title>Characterization of T-DNA insertion mutants with decreased virulence in the entomopathogenic fungus Beauveria bassiana JEF-007.</title>
        <authorList>
            <person name="Kim S."/>
            <person name="Lee S.J."/>
            <person name="Nai Y.S."/>
            <person name="Yu J.S."/>
            <person name="Lee M.R."/>
            <person name="Yang Y.T."/>
            <person name="Kim J.S."/>
        </authorList>
    </citation>
    <scope>NUCLEOTIDE SEQUENCE [LARGE SCALE GENOMIC DNA]</scope>
    <source>
        <strain evidence="9 10">JEF-007</strain>
    </source>
</reference>